<accession>A0A812DA78</accession>
<keyword evidence="1" id="KW-0472">Membrane</keyword>
<keyword evidence="3" id="KW-1185">Reference proteome</keyword>
<feature type="transmembrane region" description="Helical" evidence="1">
    <location>
        <begin position="12"/>
        <end position="34"/>
    </location>
</feature>
<proteinExistence type="predicted"/>
<keyword evidence="1" id="KW-1133">Transmembrane helix</keyword>
<feature type="transmembrane region" description="Helical" evidence="1">
    <location>
        <begin position="154"/>
        <end position="184"/>
    </location>
</feature>
<organism evidence="2 3">
    <name type="scientific">Acanthosepion pharaonis</name>
    <name type="common">Pharaoh cuttlefish</name>
    <name type="synonym">Sepia pharaonis</name>
    <dbReference type="NCBI Taxonomy" id="158019"/>
    <lineage>
        <taxon>Eukaryota</taxon>
        <taxon>Metazoa</taxon>
        <taxon>Spiralia</taxon>
        <taxon>Lophotrochozoa</taxon>
        <taxon>Mollusca</taxon>
        <taxon>Cephalopoda</taxon>
        <taxon>Coleoidea</taxon>
        <taxon>Decapodiformes</taxon>
        <taxon>Sepiida</taxon>
        <taxon>Sepiina</taxon>
        <taxon>Sepiidae</taxon>
        <taxon>Acanthosepion</taxon>
    </lineage>
</organism>
<feature type="transmembrane region" description="Helical" evidence="1">
    <location>
        <begin position="222"/>
        <end position="247"/>
    </location>
</feature>
<keyword evidence="1" id="KW-0812">Transmembrane</keyword>
<name>A0A812DA78_ACAPH</name>
<evidence type="ECO:0000313" key="3">
    <source>
        <dbReference type="Proteomes" id="UP000597762"/>
    </source>
</evidence>
<evidence type="ECO:0000256" key="1">
    <source>
        <dbReference type="SAM" id="Phobius"/>
    </source>
</evidence>
<evidence type="ECO:0000313" key="2">
    <source>
        <dbReference type="EMBL" id="CAE1294379.1"/>
    </source>
</evidence>
<feature type="transmembrane region" description="Helical" evidence="1">
    <location>
        <begin position="123"/>
        <end position="142"/>
    </location>
</feature>
<reference evidence="2" key="1">
    <citation type="submission" date="2021-01" db="EMBL/GenBank/DDBJ databases">
        <authorList>
            <person name="Li R."/>
            <person name="Bekaert M."/>
        </authorList>
    </citation>
    <scope>NUCLEOTIDE SEQUENCE</scope>
    <source>
        <strain evidence="2">Farmed</strain>
    </source>
</reference>
<gene>
    <name evidence="2" type="ORF">SPHA_50350</name>
</gene>
<dbReference type="Proteomes" id="UP000597762">
    <property type="component" value="Unassembled WGS sequence"/>
</dbReference>
<dbReference type="AlphaFoldDB" id="A0A812DA78"/>
<comment type="caution">
    <text evidence="2">The sequence shown here is derived from an EMBL/GenBank/DDBJ whole genome shotgun (WGS) entry which is preliminary data.</text>
</comment>
<dbReference type="EMBL" id="CAHIKZ030002952">
    <property type="protein sequence ID" value="CAE1294379.1"/>
    <property type="molecule type" value="Genomic_DNA"/>
</dbReference>
<feature type="transmembrane region" description="Helical" evidence="1">
    <location>
        <begin position="40"/>
        <end position="60"/>
    </location>
</feature>
<feature type="transmembrane region" description="Helical" evidence="1">
    <location>
        <begin position="196"/>
        <end position="216"/>
    </location>
</feature>
<protein>
    <submittedName>
        <fullName evidence="2">Uncharacterized protein</fullName>
    </submittedName>
</protein>
<feature type="transmembrane region" description="Helical" evidence="1">
    <location>
        <begin position="72"/>
        <end position="94"/>
    </location>
</feature>
<sequence>MKKVKETFLSSADYDCFLITFLFPFTVFLLFLTFSLFQLLLYLVTFSFLFAILFIPLATLPFSLFHCTSSHCFFALLFILLSSLTFSLFLFHIITSSLHLLYPFHYLPLFSALLIVQAGLHFFLYTCCFALFSLFSSFPLFPSLHCLSPSFHHFFALILIPSFTFLLFLFFALLILLIFVIPLFSLPPSSLSPSHLFFAVLPIPLPSLSPLFSALLLTPHLLFLLIIIIDHLSFFVFNNFFLFYYFYDSC</sequence>